<gene>
    <name evidence="1" type="ORF">FCM35_KLT08925</name>
</gene>
<dbReference type="AlphaFoldDB" id="A0A833VH06"/>
<accession>A0A833VH06</accession>
<sequence>MHQEVLKTLSPPRLSFFLSRVSPTTAPAPTTASIAFVQEVLIPSSSTMNGDALRRSRSFRQRSMTHSNGEISISPFDVDNGGMRTSQYMTKLEMLEQSVHGSVDPVVVFKTVLLVCYVLSTRLTLSGHFSVFVSLCI</sequence>
<organism evidence="1 2">
    <name type="scientific">Carex littledalei</name>
    <dbReference type="NCBI Taxonomy" id="544730"/>
    <lineage>
        <taxon>Eukaryota</taxon>
        <taxon>Viridiplantae</taxon>
        <taxon>Streptophyta</taxon>
        <taxon>Embryophyta</taxon>
        <taxon>Tracheophyta</taxon>
        <taxon>Spermatophyta</taxon>
        <taxon>Magnoliopsida</taxon>
        <taxon>Liliopsida</taxon>
        <taxon>Poales</taxon>
        <taxon>Cyperaceae</taxon>
        <taxon>Cyperoideae</taxon>
        <taxon>Cariceae</taxon>
        <taxon>Carex</taxon>
        <taxon>Carex subgen. Euthyceras</taxon>
    </lineage>
</organism>
<name>A0A833VH06_9POAL</name>
<proteinExistence type="predicted"/>
<evidence type="ECO:0000313" key="2">
    <source>
        <dbReference type="Proteomes" id="UP000623129"/>
    </source>
</evidence>
<comment type="caution">
    <text evidence="1">The sequence shown here is derived from an EMBL/GenBank/DDBJ whole genome shotgun (WGS) entry which is preliminary data.</text>
</comment>
<reference evidence="1" key="1">
    <citation type="submission" date="2020-01" db="EMBL/GenBank/DDBJ databases">
        <title>Genome sequence of Kobresia littledalei, the first chromosome-level genome in the family Cyperaceae.</title>
        <authorList>
            <person name="Qu G."/>
        </authorList>
    </citation>
    <scope>NUCLEOTIDE SEQUENCE</scope>
    <source>
        <strain evidence="1">C.B.Clarke</strain>
        <tissue evidence="1">Leaf</tissue>
    </source>
</reference>
<dbReference type="OrthoDB" id="18894at2759"/>
<evidence type="ECO:0000313" key="1">
    <source>
        <dbReference type="EMBL" id="KAF3325845.1"/>
    </source>
</evidence>
<protein>
    <submittedName>
        <fullName evidence="1">Uncharacterized protein</fullName>
    </submittedName>
</protein>
<keyword evidence="2" id="KW-1185">Reference proteome</keyword>
<dbReference type="Proteomes" id="UP000623129">
    <property type="component" value="Unassembled WGS sequence"/>
</dbReference>
<dbReference type="EMBL" id="SWLB01000019">
    <property type="protein sequence ID" value="KAF3325845.1"/>
    <property type="molecule type" value="Genomic_DNA"/>
</dbReference>